<feature type="domain" description="DUF4057" evidence="1">
    <location>
        <begin position="3"/>
        <end position="110"/>
    </location>
</feature>
<organism evidence="2 3">
    <name type="scientific">Lactuca sativa</name>
    <name type="common">Garden lettuce</name>
    <dbReference type="NCBI Taxonomy" id="4236"/>
    <lineage>
        <taxon>Eukaryota</taxon>
        <taxon>Viridiplantae</taxon>
        <taxon>Streptophyta</taxon>
        <taxon>Embryophyta</taxon>
        <taxon>Tracheophyta</taxon>
        <taxon>Spermatophyta</taxon>
        <taxon>Magnoliopsida</taxon>
        <taxon>eudicotyledons</taxon>
        <taxon>Gunneridae</taxon>
        <taxon>Pentapetalae</taxon>
        <taxon>asterids</taxon>
        <taxon>campanulids</taxon>
        <taxon>Asterales</taxon>
        <taxon>Asteraceae</taxon>
        <taxon>Cichorioideae</taxon>
        <taxon>Cichorieae</taxon>
        <taxon>Lactucinae</taxon>
        <taxon>Lactuca</taxon>
    </lineage>
</organism>
<dbReference type="PANTHER" id="PTHR31132">
    <property type="entry name" value="N-LYSINE METHYLTRANSFERASE"/>
    <property type="match status" value="1"/>
</dbReference>
<evidence type="ECO:0000313" key="2">
    <source>
        <dbReference type="EMBL" id="KAJ0190844.1"/>
    </source>
</evidence>
<sequence>MISRKLVSGYKLKEITGSAIFAGNRGNGVSKTDVASTPPSNQTSIRFTCWNDSHFILGRRNSTPRKLIYGAKQRELSGTLESELESRLKKQISDLNNKKLSGHNMCIPSKPPSKFLFEMKKIQFLEVKESKKATLLAFTKHVCVHEYVCVLN</sequence>
<reference evidence="2 3" key="1">
    <citation type="journal article" date="2017" name="Nat. Commun.">
        <title>Genome assembly with in vitro proximity ligation data and whole-genome triplication in lettuce.</title>
        <authorList>
            <person name="Reyes-Chin-Wo S."/>
            <person name="Wang Z."/>
            <person name="Yang X."/>
            <person name="Kozik A."/>
            <person name="Arikit S."/>
            <person name="Song C."/>
            <person name="Xia L."/>
            <person name="Froenicke L."/>
            <person name="Lavelle D.O."/>
            <person name="Truco M.J."/>
            <person name="Xia R."/>
            <person name="Zhu S."/>
            <person name="Xu C."/>
            <person name="Xu H."/>
            <person name="Xu X."/>
            <person name="Cox K."/>
            <person name="Korf I."/>
            <person name="Meyers B.C."/>
            <person name="Michelmore R.W."/>
        </authorList>
    </citation>
    <scope>NUCLEOTIDE SEQUENCE [LARGE SCALE GENOMIC DNA]</scope>
    <source>
        <strain evidence="3">cv. Salinas</strain>
        <tissue evidence="2">Seedlings</tissue>
    </source>
</reference>
<comment type="caution">
    <text evidence="2">The sequence shown here is derived from an EMBL/GenBank/DDBJ whole genome shotgun (WGS) entry which is preliminary data.</text>
</comment>
<name>A0A9R1UPA1_LACSA</name>
<evidence type="ECO:0000259" key="1">
    <source>
        <dbReference type="Pfam" id="PF13266"/>
    </source>
</evidence>
<proteinExistence type="predicted"/>
<dbReference type="Pfam" id="PF13266">
    <property type="entry name" value="DUF4057"/>
    <property type="match status" value="1"/>
</dbReference>
<dbReference type="AlphaFoldDB" id="A0A9R1UPA1"/>
<dbReference type="InterPro" id="IPR025131">
    <property type="entry name" value="DUF4057"/>
</dbReference>
<keyword evidence="3" id="KW-1185">Reference proteome</keyword>
<dbReference type="Proteomes" id="UP000235145">
    <property type="component" value="Unassembled WGS sequence"/>
</dbReference>
<accession>A0A9R1UPA1</accession>
<evidence type="ECO:0000313" key="3">
    <source>
        <dbReference type="Proteomes" id="UP000235145"/>
    </source>
</evidence>
<gene>
    <name evidence="2" type="ORF">LSAT_V11C800451000</name>
</gene>
<dbReference type="EMBL" id="NBSK02000008">
    <property type="protein sequence ID" value="KAJ0190844.1"/>
    <property type="molecule type" value="Genomic_DNA"/>
</dbReference>
<dbReference type="PANTHER" id="PTHR31132:SF13">
    <property type="entry name" value="N-LYSINE METHYLTRANSFERASE"/>
    <property type="match status" value="1"/>
</dbReference>
<protein>
    <recommendedName>
        <fullName evidence="1">DUF4057 domain-containing protein</fullName>
    </recommendedName>
</protein>